<gene>
    <name evidence="2" type="ORF">PAC_16846</name>
</gene>
<name>A0A1L7XPT1_9HELO</name>
<keyword evidence="3" id="KW-1185">Reference proteome</keyword>
<sequence length="215" mass="23258">MLLTDITHQTTISYIGFSRWAMIKEAPVLPCRALEERRWYLTGGLPHCLGTAPPLGSGPTASKLRPDNFKFASLKLFKHTLVNNNGSEQAPSNPTSPPPAALNPTGSGLVGQVTNLETRSQVKALSPACETEPIVFEPDSEIFEGYHEVSRAEALQWAGIHCSLQAPAFTLGPHKGSGSLRPQRAEKHKLLAPENMGASLQWVPACGSHEAFEIQ</sequence>
<protein>
    <submittedName>
        <fullName evidence="2">Uncharacterized protein</fullName>
    </submittedName>
</protein>
<feature type="region of interest" description="Disordered" evidence="1">
    <location>
        <begin position="84"/>
        <end position="111"/>
    </location>
</feature>
<reference evidence="2 3" key="1">
    <citation type="submission" date="2016-03" db="EMBL/GenBank/DDBJ databases">
        <authorList>
            <person name="Ploux O."/>
        </authorList>
    </citation>
    <scope>NUCLEOTIDE SEQUENCE [LARGE SCALE GENOMIC DNA]</scope>
    <source>
        <strain evidence="2 3">UAMH 11012</strain>
    </source>
</reference>
<evidence type="ECO:0000313" key="2">
    <source>
        <dbReference type="EMBL" id="CZR66946.1"/>
    </source>
</evidence>
<accession>A0A1L7XPT1</accession>
<evidence type="ECO:0000313" key="3">
    <source>
        <dbReference type="Proteomes" id="UP000184330"/>
    </source>
</evidence>
<organism evidence="2 3">
    <name type="scientific">Phialocephala subalpina</name>
    <dbReference type="NCBI Taxonomy" id="576137"/>
    <lineage>
        <taxon>Eukaryota</taxon>
        <taxon>Fungi</taxon>
        <taxon>Dikarya</taxon>
        <taxon>Ascomycota</taxon>
        <taxon>Pezizomycotina</taxon>
        <taxon>Leotiomycetes</taxon>
        <taxon>Helotiales</taxon>
        <taxon>Mollisiaceae</taxon>
        <taxon>Phialocephala</taxon>
        <taxon>Phialocephala fortinii species complex</taxon>
    </lineage>
</organism>
<dbReference type="Proteomes" id="UP000184330">
    <property type="component" value="Unassembled WGS sequence"/>
</dbReference>
<proteinExistence type="predicted"/>
<dbReference type="AlphaFoldDB" id="A0A1L7XPT1"/>
<dbReference type="EMBL" id="FJOG01000040">
    <property type="protein sequence ID" value="CZR66946.1"/>
    <property type="molecule type" value="Genomic_DNA"/>
</dbReference>
<evidence type="ECO:0000256" key="1">
    <source>
        <dbReference type="SAM" id="MobiDB-lite"/>
    </source>
</evidence>